<organism evidence="1">
    <name type="scientific">Triticum urartu</name>
    <name type="common">Red wild einkorn</name>
    <name type="synonym">Crithodium urartu</name>
    <dbReference type="NCBI Taxonomy" id="4572"/>
    <lineage>
        <taxon>Eukaryota</taxon>
        <taxon>Viridiplantae</taxon>
        <taxon>Streptophyta</taxon>
        <taxon>Embryophyta</taxon>
        <taxon>Tracheophyta</taxon>
        <taxon>Spermatophyta</taxon>
        <taxon>Magnoliopsida</taxon>
        <taxon>Liliopsida</taxon>
        <taxon>Poales</taxon>
        <taxon>Poaceae</taxon>
        <taxon>BOP clade</taxon>
        <taxon>Pooideae</taxon>
        <taxon>Triticodae</taxon>
        <taxon>Triticeae</taxon>
        <taxon>Triticinae</taxon>
        <taxon>Triticum</taxon>
    </lineage>
</organism>
<gene>
    <name evidence="1" type="ORF">TRIUR3_35400</name>
</gene>
<proteinExistence type="predicted"/>
<name>M7ZCK4_TRIUA</name>
<dbReference type="AlphaFoldDB" id="M7ZCK4"/>
<protein>
    <submittedName>
        <fullName evidence="1">Uncharacterized protein</fullName>
    </submittedName>
</protein>
<sequence length="70" mass="6995">MPLDGDGGAKLPQEDNGVMPLGGDRREVEAIGGVMSSVAGCGAMPLDGDGGAKLPQEDNGVMPLGDREDA</sequence>
<dbReference type="EMBL" id="KD234587">
    <property type="protein sequence ID" value="EMS50120.1"/>
    <property type="molecule type" value="Genomic_DNA"/>
</dbReference>
<accession>M7ZCK4</accession>
<reference evidence="1" key="1">
    <citation type="journal article" date="2013" name="Nature">
        <title>Draft genome of the wheat A-genome progenitor Triticum urartu.</title>
        <authorList>
            <person name="Ling H.Q."/>
            <person name="Zhao S."/>
            <person name="Liu D."/>
            <person name="Wang J."/>
            <person name="Sun H."/>
            <person name="Zhang C."/>
            <person name="Fan H."/>
            <person name="Li D."/>
            <person name="Dong L."/>
            <person name="Tao Y."/>
            <person name="Gao C."/>
            <person name="Wu H."/>
            <person name="Li Y."/>
            <person name="Cui Y."/>
            <person name="Guo X."/>
            <person name="Zheng S."/>
            <person name="Wang B."/>
            <person name="Yu K."/>
            <person name="Liang Q."/>
            <person name="Yang W."/>
            <person name="Lou X."/>
            <person name="Chen J."/>
            <person name="Feng M."/>
            <person name="Jian J."/>
            <person name="Zhang X."/>
            <person name="Luo G."/>
            <person name="Jiang Y."/>
            <person name="Liu J."/>
            <person name="Wang Z."/>
            <person name="Sha Y."/>
            <person name="Zhang B."/>
            <person name="Wu H."/>
            <person name="Tang D."/>
            <person name="Shen Q."/>
            <person name="Xue P."/>
            <person name="Zou S."/>
            <person name="Wang X."/>
            <person name="Liu X."/>
            <person name="Wang F."/>
            <person name="Yang Y."/>
            <person name="An X."/>
            <person name="Dong Z."/>
            <person name="Zhang K."/>
            <person name="Zhang X."/>
            <person name="Luo M.C."/>
            <person name="Dvorak J."/>
            <person name="Tong Y."/>
            <person name="Wang J."/>
            <person name="Yang H."/>
            <person name="Li Z."/>
            <person name="Wang D."/>
            <person name="Zhang A."/>
            <person name="Wang J."/>
        </authorList>
    </citation>
    <scope>NUCLEOTIDE SEQUENCE</scope>
</reference>
<evidence type="ECO:0000313" key="1">
    <source>
        <dbReference type="EMBL" id="EMS50120.1"/>
    </source>
</evidence>